<protein>
    <recommendedName>
        <fullName evidence="1">PARP catalytic domain-containing protein</fullName>
    </recommendedName>
</protein>
<evidence type="ECO:0000313" key="2">
    <source>
        <dbReference type="EMBL" id="KIJ94267.1"/>
    </source>
</evidence>
<reference evidence="3" key="2">
    <citation type="submission" date="2015-01" db="EMBL/GenBank/DDBJ databases">
        <title>Evolutionary Origins and Diversification of the Mycorrhizal Mutualists.</title>
        <authorList>
            <consortium name="DOE Joint Genome Institute"/>
            <consortium name="Mycorrhizal Genomics Consortium"/>
            <person name="Kohler A."/>
            <person name="Kuo A."/>
            <person name="Nagy L.G."/>
            <person name="Floudas D."/>
            <person name="Copeland A."/>
            <person name="Barry K.W."/>
            <person name="Cichocki N."/>
            <person name="Veneault-Fourrey C."/>
            <person name="LaButti K."/>
            <person name="Lindquist E.A."/>
            <person name="Lipzen A."/>
            <person name="Lundell T."/>
            <person name="Morin E."/>
            <person name="Murat C."/>
            <person name="Riley R."/>
            <person name="Ohm R."/>
            <person name="Sun H."/>
            <person name="Tunlid A."/>
            <person name="Henrissat B."/>
            <person name="Grigoriev I.V."/>
            <person name="Hibbett D.S."/>
            <person name="Martin F."/>
        </authorList>
    </citation>
    <scope>NUCLEOTIDE SEQUENCE [LARGE SCALE GENOMIC DNA]</scope>
    <source>
        <strain evidence="3">LaAM-08-1</strain>
    </source>
</reference>
<evidence type="ECO:0000259" key="1">
    <source>
        <dbReference type="Pfam" id="PF00644"/>
    </source>
</evidence>
<dbReference type="STRING" id="1095629.A0A0C9XDI4"/>
<accession>A0A0C9XDI4</accession>
<dbReference type="OrthoDB" id="9514740at2759"/>
<dbReference type="InterPro" id="IPR012317">
    <property type="entry name" value="Poly(ADP-ribose)pol_cat_dom"/>
</dbReference>
<organism evidence="2 3">
    <name type="scientific">Laccaria amethystina LaAM-08-1</name>
    <dbReference type="NCBI Taxonomy" id="1095629"/>
    <lineage>
        <taxon>Eukaryota</taxon>
        <taxon>Fungi</taxon>
        <taxon>Dikarya</taxon>
        <taxon>Basidiomycota</taxon>
        <taxon>Agaricomycotina</taxon>
        <taxon>Agaricomycetes</taxon>
        <taxon>Agaricomycetidae</taxon>
        <taxon>Agaricales</taxon>
        <taxon>Agaricineae</taxon>
        <taxon>Hydnangiaceae</taxon>
        <taxon>Laccaria</taxon>
    </lineage>
</organism>
<name>A0A0C9XDI4_9AGAR</name>
<dbReference type="Pfam" id="PF00644">
    <property type="entry name" value="PARP"/>
    <property type="match status" value="1"/>
</dbReference>
<dbReference type="Gene3D" id="3.90.228.10">
    <property type="match status" value="1"/>
</dbReference>
<evidence type="ECO:0000313" key="3">
    <source>
        <dbReference type="Proteomes" id="UP000054477"/>
    </source>
</evidence>
<dbReference type="GO" id="GO:0003950">
    <property type="term" value="F:NAD+ poly-ADP-ribosyltransferase activity"/>
    <property type="evidence" value="ECO:0007669"/>
    <property type="project" value="InterPro"/>
</dbReference>
<proteinExistence type="predicted"/>
<dbReference type="EMBL" id="KN838802">
    <property type="protein sequence ID" value="KIJ94267.1"/>
    <property type="molecule type" value="Genomic_DNA"/>
</dbReference>
<dbReference type="HOGENOM" id="CLU_039434_0_0_1"/>
<reference evidence="2 3" key="1">
    <citation type="submission" date="2014-04" db="EMBL/GenBank/DDBJ databases">
        <authorList>
            <consortium name="DOE Joint Genome Institute"/>
            <person name="Kuo A."/>
            <person name="Kohler A."/>
            <person name="Nagy L.G."/>
            <person name="Floudas D."/>
            <person name="Copeland A."/>
            <person name="Barry K.W."/>
            <person name="Cichocki N."/>
            <person name="Veneault-Fourrey C."/>
            <person name="LaButti K."/>
            <person name="Lindquist E.A."/>
            <person name="Lipzen A."/>
            <person name="Lundell T."/>
            <person name="Morin E."/>
            <person name="Murat C."/>
            <person name="Sun H."/>
            <person name="Tunlid A."/>
            <person name="Henrissat B."/>
            <person name="Grigoriev I.V."/>
            <person name="Hibbett D.S."/>
            <person name="Martin F."/>
            <person name="Nordberg H.P."/>
            <person name="Cantor M.N."/>
            <person name="Hua S.X."/>
        </authorList>
    </citation>
    <scope>NUCLEOTIDE SEQUENCE [LARGE SCALE GENOMIC DNA]</scope>
    <source>
        <strain evidence="2 3">LaAM-08-1</strain>
    </source>
</reference>
<dbReference type="PANTHER" id="PTHR31681:SF3">
    <property type="entry name" value="OS04G0690100 PROTEIN"/>
    <property type="match status" value="1"/>
</dbReference>
<dbReference type="Proteomes" id="UP000054477">
    <property type="component" value="Unassembled WGS sequence"/>
</dbReference>
<keyword evidence="3" id="KW-1185">Reference proteome</keyword>
<dbReference type="PANTHER" id="PTHR31681">
    <property type="entry name" value="C2H2-LIKE ZINC FINGER PROTEIN"/>
    <property type="match status" value="1"/>
</dbReference>
<dbReference type="AlphaFoldDB" id="A0A0C9XDI4"/>
<gene>
    <name evidence="2" type="ORF">K443DRAFT_134799</name>
</gene>
<sequence>MALCDHCQVRPRYVDGLKIHPYCSKSCAAKGKRYLPPLTSSVNGAISSMGDCHFCHARPKNVVGDRIHDFCSKICARSAQKKSARSGVRTNKATCQAPGCGKPVNYCSISHKTLEETMCLLCLEAPIMLKSHFCSRRCKNHAEERGPMILEVPLGHKTFKSVADQFKQSWRHTNAVCPPVRLVYKIITPASTLVKYNAYRDAVEARGNFVSSGRSKGNENRRWHGTRRTCNLGDKYQTRPCSSSRCSLCSIIRNSFEVSVCTTNTGWCRFGHGIYTSSTSSKSNGYSSNDCKSALKAMLLNKVIVGNGCKLRQNNDTLTAPPQGFDSVLGEKGNVLNHDELVVYTNDAIRPSYLVMYEP</sequence>
<dbReference type="SUPFAM" id="SSF56399">
    <property type="entry name" value="ADP-ribosylation"/>
    <property type="match status" value="1"/>
</dbReference>
<feature type="domain" description="PARP catalytic" evidence="1">
    <location>
        <begin position="247"/>
        <end position="332"/>
    </location>
</feature>